<dbReference type="Proteomes" id="UP001501666">
    <property type="component" value="Unassembled WGS sequence"/>
</dbReference>
<accession>A0ABP6F7A7</accession>
<dbReference type="PANTHER" id="PTHR13887">
    <property type="entry name" value="GLUTATHIONE S-TRANSFERASE KAPPA"/>
    <property type="match status" value="1"/>
</dbReference>
<dbReference type="PANTHER" id="PTHR13887:SF41">
    <property type="entry name" value="THIOREDOXIN SUPERFAMILY PROTEIN"/>
    <property type="match status" value="1"/>
</dbReference>
<evidence type="ECO:0000259" key="1">
    <source>
        <dbReference type="Pfam" id="PF01323"/>
    </source>
</evidence>
<name>A0ABP6F7A7_9ACTN</name>
<reference evidence="3" key="1">
    <citation type="journal article" date="2019" name="Int. J. Syst. Evol. Microbiol.">
        <title>The Global Catalogue of Microorganisms (GCM) 10K type strain sequencing project: providing services to taxonomists for standard genome sequencing and annotation.</title>
        <authorList>
            <consortium name="The Broad Institute Genomics Platform"/>
            <consortium name="The Broad Institute Genome Sequencing Center for Infectious Disease"/>
            <person name="Wu L."/>
            <person name="Ma J."/>
        </authorList>
    </citation>
    <scope>NUCLEOTIDE SEQUENCE [LARGE SCALE GENOMIC DNA]</scope>
    <source>
        <strain evidence="3">JCM 6835</strain>
    </source>
</reference>
<dbReference type="CDD" id="cd03024">
    <property type="entry name" value="DsbA_FrnE"/>
    <property type="match status" value="1"/>
</dbReference>
<feature type="domain" description="DSBA-like thioredoxin" evidence="1">
    <location>
        <begin position="7"/>
        <end position="199"/>
    </location>
</feature>
<dbReference type="Gene3D" id="3.40.30.10">
    <property type="entry name" value="Glutaredoxin"/>
    <property type="match status" value="1"/>
</dbReference>
<gene>
    <name evidence="2" type="ORF">GCM10010412_066460</name>
</gene>
<evidence type="ECO:0000313" key="2">
    <source>
        <dbReference type="EMBL" id="GAA2681592.1"/>
    </source>
</evidence>
<evidence type="ECO:0000313" key="3">
    <source>
        <dbReference type="Proteomes" id="UP001501666"/>
    </source>
</evidence>
<keyword evidence="3" id="KW-1185">Reference proteome</keyword>
<protein>
    <submittedName>
        <fullName evidence="2">DsbA family oxidoreductase</fullName>
    </submittedName>
</protein>
<dbReference type="SUPFAM" id="SSF52833">
    <property type="entry name" value="Thioredoxin-like"/>
    <property type="match status" value="1"/>
</dbReference>
<dbReference type="Pfam" id="PF01323">
    <property type="entry name" value="DSBA"/>
    <property type="match status" value="1"/>
</dbReference>
<dbReference type="InterPro" id="IPR036249">
    <property type="entry name" value="Thioredoxin-like_sf"/>
</dbReference>
<sequence length="203" mass="22254">MGGMNTTVQFVADIPCVWSYFGYTRLRRVLARFRAQGGRADVVFRPYQLDPDATVAGEPKMEVLRRAFGQDAASAVAAITAKAETEGLRLRHDKAVYSNTFEAHRIIAVAARQGLGEEMAERLFRAHHTDELNVADVDTLKGLAAETGVRWSDEGADELRAELDRVRRSGVRGVPVFQFPGRPPLTGAQSEQALQAALAAYLP</sequence>
<organism evidence="2 3">
    <name type="scientific">Nonomuraea recticatena</name>
    <dbReference type="NCBI Taxonomy" id="46178"/>
    <lineage>
        <taxon>Bacteria</taxon>
        <taxon>Bacillati</taxon>
        <taxon>Actinomycetota</taxon>
        <taxon>Actinomycetes</taxon>
        <taxon>Streptosporangiales</taxon>
        <taxon>Streptosporangiaceae</taxon>
        <taxon>Nonomuraea</taxon>
    </lineage>
</organism>
<proteinExistence type="predicted"/>
<dbReference type="InterPro" id="IPR001853">
    <property type="entry name" value="DSBA-like_thioredoxin_dom"/>
</dbReference>
<comment type="caution">
    <text evidence="2">The sequence shown here is derived from an EMBL/GenBank/DDBJ whole genome shotgun (WGS) entry which is preliminary data.</text>
</comment>
<dbReference type="EMBL" id="BAAATE010000022">
    <property type="protein sequence ID" value="GAA2681592.1"/>
    <property type="molecule type" value="Genomic_DNA"/>
</dbReference>